<keyword evidence="4" id="KW-1185">Reference proteome</keyword>
<dbReference type="PANTHER" id="PTHR37576:SF2">
    <property type="entry name" value="DEFECT AT LOW TEMPERATURE PROTEIN 1"/>
    <property type="match status" value="1"/>
</dbReference>
<reference evidence="3" key="1">
    <citation type="journal article" date="2020" name="Stud. Mycol.">
        <title>101 Dothideomycetes genomes: a test case for predicting lifestyles and emergence of pathogens.</title>
        <authorList>
            <person name="Haridas S."/>
            <person name="Albert R."/>
            <person name="Binder M."/>
            <person name="Bloem J."/>
            <person name="Labutti K."/>
            <person name="Salamov A."/>
            <person name="Andreopoulos B."/>
            <person name="Baker S."/>
            <person name="Barry K."/>
            <person name="Bills G."/>
            <person name="Bluhm B."/>
            <person name="Cannon C."/>
            <person name="Castanera R."/>
            <person name="Culley D."/>
            <person name="Daum C."/>
            <person name="Ezra D."/>
            <person name="Gonzalez J."/>
            <person name="Henrissat B."/>
            <person name="Kuo A."/>
            <person name="Liang C."/>
            <person name="Lipzen A."/>
            <person name="Lutzoni F."/>
            <person name="Magnuson J."/>
            <person name="Mondo S."/>
            <person name="Nolan M."/>
            <person name="Ohm R."/>
            <person name="Pangilinan J."/>
            <person name="Park H.-J."/>
            <person name="Ramirez L."/>
            <person name="Alfaro M."/>
            <person name="Sun H."/>
            <person name="Tritt A."/>
            <person name="Yoshinaga Y."/>
            <person name="Zwiers L.-H."/>
            <person name="Turgeon B."/>
            <person name="Goodwin S."/>
            <person name="Spatafora J."/>
            <person name="Crous P."/>
            <person name="Grigoriev I."/>
        </authorList>
    </citation>
    <scope>NUCLEOTIDE SEQUENCE</scope>
    <source>
        <strain evidence="3">CBS 207.26</strain>
    </source>
</reference>
<evidence type="ECO:0000256" key="2">
    <source>
        <dbReference type="SAM" id="Phobius"/>
    </source>
</evidence>
<evidence type="ECO:0000313" key="3">
    <source>
        <dbReference type="EMBL" id="KAF2176619.1"/>
    </source>
</evidence>
<evidence type="ECO:0000256" key="1">
    <source>
        <dbReference type="SAM" id="MobiDB-lite"/>
    </source>
</evidence>
<dbReference type="OrthoDB" id="5357734at2759"/>
<sequence>MASNRLKAQYRTIESSTSSSPPYSNGCEKAPKSLAKAPWVALVLAVLVILCIASAITVTVLSVDNSAIDHQLAKNPSVLLAVISAVSNLSLSGLLGLGVVVTWWLCATHGTDLRNLHVIWNYGAGFYFKPASGWGWDTWKVILAALLVLFARLSSNPILQRAVEPETKDVITTYPLRIQVPKRLEDGWLGEHLDLGNGFANIATYPPLEIAFRDYFLNVTLHNTGYEELDVGGFVEMTDQRGFSCPLGSRCYLNVTAAGIGSDCSEEVESVNLLDPRNFMSEIPSDDSNSLNSTLFRLFLDIRNGTNPAELSLSMAHIESIDPDCTGIRMIQRCRLWPATITYPLIVNGTAVFVDYDNLPEVPQLVDNYTTPGDTLSQPASSNAGLMLSIHGIFARFLNTHVWMKGSNLKAKDENTLAYVFIEKDDSLANTSCNYLYNNPRLWSIWSMNEVILRTGFSAASEKHLQTVNSTNVMRTAVYKANYMFLVVGVTVMAAALISTLMLFWGWWHLERPVTLSPLETAKAFGSPMLLESDASRVDHILSVMGRKGVRYQDGQLVESRQSPVLATVDTELRELISSPEEGSRVPAL</sequence>
<feature type="compositionally biased region" description="Low complexity" evidence="1">
    <location>
        <begin position="15"/>
        <end position="24"/>
    </location>
</feature>
<proteinExistence type="predicted"/>
<feature type="transmembrane region" description="Helical" evidence="2">
    <location>
        <begin position="483"/>
        <end position="508"/>
    </location>
</feature>
<feature type="region of interest" description="Disordered" evidence="1">
    <location>
        <begin position="1"/>
        <end position="25"/>
    </location>
</feature>
<dbReference type="Pfam" id="PF11374">
    <property type="entry name" value="DUF3176"/>
    <property type="match status" value="1"/>
</dbReference>
<protein>
    <submittedName>
        <fullName evidence="3">Uncharacterized protein</fullName>
    </submittedName>
</protein>
<evidence type="ECO:0000313" key="4">
    <source>
        <dbReference type="Proteomes" id="UP000800200"/>
    </source>
</evidence>
<keyword evidence="2" id="KW-0472">Membrane</keyword>
<dbReference type="AlphaFoldDB" id="A0A6A6DEI2"/>
<name>A0A6A6DEI2_9PEZI</name>
<keyword evidence="2" id="KW-1133">Transmembrane helix</keyword>
<dbReference type="Proteomes" id="UP000800200">
    <property type="component" value="Unassembled WGS sequence"/>
</dbReference>
<organism evidence="3 4">
    <name type="scientific">Zopfia rhizophila CBS 207.26</name>
    <dbReference type="NCBI Taxonomy" id="1314779"/>
    <lineage>
        <taxon>Eukaryota</taxon>
        <taxon>Fungi</taxon>
        <taxon>Dikarya</taxon>
        <taxon>Ascomycota</taxon>
        <taxon>Pezizomycotina</taxon>
        <taxon>Dothideomycetes</taxon>
        <taxon>Dothideomycetes incertae sedis</taxon>
        <taxon>Zopfiaceae</taxon>
        <taxon>Zopfia</taxon>
    </lineage>
</organism>
<feature type="transmembrane region" description="Helical" evidence="2">
    <location>
        <begin position="78"/>
        <end position="106"/>
    </location>
</feature>
<dbReference type="PANTHER" id="PTHR37576">
    <property type="entry name" value="DEFECT AT LOW TEMPERATURE PROTEIN 1"/>
    <property type="match status" value="1"/>
</dbReference>
<dbReference type="EMBL" id="ML994704">
    <property type="protein sequence ID" value="KAF2176619.1"/>
    <property type="molecule type" value="Genomic_DNA"/>
</dbReference>
<gene>
    <name evidence="3" type="ORF">K469DRAFT_755563</name>
</gene>
<feature type="transmembrane region" description="Helical" evidence="2">
    <location>
        <begin position="39"/>
        <end position="58"/>
    </location>
</feature>
<accession>A0A6A6DEI2</accession>
<keyword evidence="2" id="KW-0812">Transmembrane</keyword>
<dbReference type="InterPro" id="IPR021514">
    <property type="entry name" value="DUF3176"/>
</dbReference>